<accession>A0A517YR81</accession>
<reference evidence="2 3" key="1">
    <citation type="submission" date="2019-02" db="EMBL/GenBank/DDBJ databases">
        <title>Deep-cultivation of Planctomycetes and their phenomic and genomic characterization uncovers novel biology.</title>
        <authorList>
            <person name="Wiegand S."/>
            <person name="Jogler M."/>
            <person name="Boedeker C."/>
            <person name="Pinto D."/>
            <person name="Vollmers J."/>
            <person name="Rivas-Marin E."/>
            <person name="Kohn T."/>
            <person name="Peeters S.H."/>
            <person name="Heuer A."/>
            <person name="Rast P."/>
            <person name="Oberbeckmann S."/>
            <person name="Bunk B."/>
            <person name="Jeske O."/>
            <person name="Meyerdierks A."/>
            <person name="Storesund J.E."/>
            <person name="Kallscheuer N."/>
            <person name="Luecker S."/>
            <person name="Lage O.M."/>
            <person name="Pohl T."/>
            <person name="Merkel B.J."/>
            <person name="Hornburger P."/>
            <person name="Mueller R.-W."/>
            <person name="Bruemmer F."/>
            <person name="Labrenz M."/>
            <person name="Spormann A.M."/>
            <person name="Op den Camp H."/>
            <person name="Overmann J."/>
            <person name="Amann R."/>
            <person name="Jetten M.S.M."/>
            <person name="Mascher T."/>
            <person name="Medema M.H."/>
            <person name="Devos D.P."/>
            <person name="Kaster A.-K."/>
            <person name="Ovreas L."/>
            <person name="Rohde M."/>
            <person name="Galperin M.Y."/>
            <person name="Jogler C."/>
        </authorList>
    </citation>
    <scope>NUCLEOTIDE SEQUENCE [LARGE SCALE GENOMIC DNA]</scope>
    <source>
        <strain evidence="2 3">KS4</strain>
    </source>
</reference>
<name>A0A517YR81_9BACT</name>
<evidence type="ECO:0000256" key="1">
    <source>
        <dbReference type="SAM" id="MobiDB-lite"/>
    </source>
</evidence>
<feature type="region of interest" description="Disordered" evidence="1">
    <location>
        <begin position="36"/>
        <end position="108"/>
    </location>
</feature>
<feature type="compositionally biased region" description="Basic and acidic residues" evidence="1">
    <location>
        <begin position="65"/>
        <end position="87"/>
    </location>
</feature>
<organism evidence="2 3">
    <name type="scientific">Poriferisphaera corsica</name>
    <dbReference type="NCBI Taxonomy" id="2528020"/>
    <lineage>
        <taxon>Bacteria</taxon>
        <taxon>Pseudomonadati</taxon>
        <taxon>Planctomycetota</taxon>
        <taxon>Phycisphaerae</taxon>
        <taxon>Phycisphaerales</taxon>
        <taxon>Phycisphaeraceae</taxon>
        <taxon>Poriferisphaera</taxon>
    </lineage>
</organism>
<evidence type="ECO:0000313" key="3">
    <source>
        <dbReference type="Proteomes" id="UP000317369"/>
    </source>
</evidence>
<evidence type="ECO:0000313" key="2">
    <source>
        <dbReference type="EMBL" id="QDU32729.1"/>
    </source>
</evidence>
<proteinExistence type="predicted"/>
<gene>
    <name evidence="2" type="ORF">KS4_07630</name>
</gene>
<dbReference type="Proteomes" id="UP000317369">
    <property type="component" value="Chromosome"/>
</dbReference>
<keyword evidence="3" id="KW-1185">Reference proteome</keyword>
<dbReference type="EMBL" id="CP036425">
    <property type="protein sequence ID" value="QDU32729.1"/>
    <property type="molecule type" value="Genomic_DNA"/>
</dbReference>
<protein>
    <submittedName>
        <fullName evidence="2">Uncharacterized protein</fullName>
    </submittedName>
</protein>
<feature type="compositionally biased region" description="Basic and acidic residues" evidence="1">
    <location>
        <begin position="36"/>
        <end position="53"/>
    </location>
</feature>
<sequence length="108" mass="11772">MDEEDEGEYEAGEGGDVSEWFVEFVEGWFVVKEVGEPNTEKDGGEGGLHDFQRLEMGGEVGTEEGVNKLEIDGLREAEGESVEKEADGGFGESFDEGPKEVELFFGGE</sequence>
<dbReference type="AlphaFoldDB" id="A0A517YR81"/>
<dbReference type="KEGG" id="pcor:KS4_07630"/>